<organism evidence="2 3">
    <name type="scientific">Triticum urartu</name>
    <name type="common">Red wild einkorn</name>
    <name type="synonym">Crithodium urartu</name>
    <dbReference type="NCBI Taxonomy" id="4572"/>
    <lineage>
        <taxon>Eukaryota</taxon>
        <taxon>Viridiplantae</taxon>
        <taxon>Streptophyta</taxon>
        <taxon>Embryophyta</taxon>
        <taxon>Tracheophyta</taxon>
        <taxon>Spermatophyta</taxon>
        <taxon>Magnoliopsida</taxon>
        <taxon>Liliopsida</taxon>
        <taxon>Poales</taxon>
        <taxon>Poaceae</taxon>
        <taxon>BOP clade</taxon>
        <taxon>Pooideae</taxon>
        <taxon>Triticodae</taxon>
        <taxon>Triticeae</taxon>
        <taxon>Triticinae</taxon>
        <taxon>Triticum</taxon>
    </lineage>
</organism>
<proteinExistence type="predicted"/>
<evidence type="ECO:0000313" key="2">
    <source>
        <dbReference type="EnsemblPlants" id="TuG1812G0300000967.01.T01"/>
    </source>
</evidence>
<feature type="region of interest" description="Disordered" evidence="1">
    <location>
        <begin position="84"/>
        <end position="117"/>
    </location>
</feature>
<dbReference type="Gramene" id="TuG1812G0300000967.01.T01">
    <property type="protein sequence ID" value="TuG1812G0300000967.01.T01"/>
    <property type="gene ID" value="TuG1812G0300000967.01"/>
</dbReference>
<dbReference type="AlphaFoldDB" id="A0A8R7PPD0"/>
<dbReference type="EnsemblPlants" id="TuG1812G0300000967.01.T01">
    <property type="protein sequence ID" value="TuG1812G0300000967.01.T01"/>
    <property type="gene ID" value="TuG1812G0300000967.01"/>
</dbReference>
<evidence type="ECO:0000256" key="1">
    <source>
        <dbReference type="SAM" id="MobiDB-lite"/>
    </source>
</evidence>
<keyword evidence="3" id="KW-1185">Reference proteome</keyword>
<name>A0A8R7PPD0_TRIUA</name>
<reference evidence="2" key="3">
    <citation type="submission" date="2022-06" db="UniProtKB">
        <authorList>
            <consortium name="EnsemblPlants"/>
        </authorList>
    </citation>
    <scope>IDENTIFICATION</scope>
</reference>
<reference evidence="2" key="2">
    <citation type="submission" date="2018-03" db="EMBL/GenBank/DDBJ databases">
        <title>The Triticum urartu genome reveals the dynamic nature of wheat genome evolution.</title>
        <authorList>
            <person name="Ling H."/>
            <person name="Ma B."/>
            <person name="Shi X."/>
            <person name="Liu H."/>
            <person name="Dong L."/>
            <person name="Sun H."/>
            <person name="Cao Y."/>
            <person name="Gao Q."/>
            <person name="Zheng S."/>
            <person name="Li Y."/>
            <person name="Yu Y."/>
            <person name="Du H."/>
            <person name="Qi M."/>
            <person name="Li Y."/>
            <person name="Yu H."/>
            <person name="Cui Y."/>
            <person name="Wang N."/>
            <person name="Chen C."/>
            <person name="Wu H."/>
            <person name="Zhao Y."/>
            <person name="Zhang J."/>
            <person name="Li Y."/>
            <person name="Zhou W."/>
            <person name="Zhang B."/>
            <person name="Hu W."/>
            <person name="Eijk M."/>
            <person name="Tang J."/>
            <person name="Witsenboer H."/>
            <person name="Zhao S."/>
            <person name="Li Z."/>
            <person name="Zhang A."/>
            <person name="Wang D."/>
            <person name="Liang C."/>
        </authorList>
    </citation>
    <scope>NUCLEOTIDE SEQUENCE [LARGE SCALE GENOMIC DNA]</scope>
    <source>
        <strain evidence="2">cv. G1812</strain>
    </source>
</reference>
<accession>A0A8R7PPD0</accession>
<protein>
    <submittedName>
        <fullName evidence="2">Uncharacterized protein</fullName>
    </submittedName>
</protein>
<dbReference type="Proteomes" id="UP000015106">
    <property type="component" value="Chromosome 3"/>
</dbReference>
<sequence>MRLRSINLLQCKELKLVLLVFFMLFIIWKWEEGTEYNTENIHPDSLVLTHPANSKFVDQHTSSDEDFPSVDSLPRSVVKVEKQVTGAPPPLPVVGVPANVGGEKGASPSEPKGNYLS</sequence>
<evidence type="ECO:0000313" key="3">
    <source>
        <dbReference type="Proteomes" id="UP000015106"/>
    </source>
</evidence>
<reference evidence="3" key="1">
    <citation type="journal article" date="2013" name="Nature">
        <title>Draft genome of the wheat A-genome progenitor Triticum urartu.</title>
        <authorList>
            <person name="Ling H.Q."/>
            <person name="Zhao S."/>
            <person name="Liu D."/>
            <person name="Wang J."/>
            <person name="Sun H."/>
            <person name="Zhang C."/>
            <person name="Fan H."/>
            <person name="Li D."/>
            <person name="Dong L."/>
            <person name="Tao Y."/>
            <person name="Gao C."/>
            <person name="Wu H."/>
            <person name="Li Y."/>
            <person name="Cui Y."/>
            <person name="Guo X."/>
            <person name="Zheng S."/>
            <person name="Wang B."/>
            <person name="Yu K."/>
            <person name="Liang Q."/>
            <person name="Yang W."/>
            <person name="Lou X."/>
            <person name="Chen J."/>
            <person name="Feng M."/>
            <person name="Jian J."/>
            <person name="Zhang X."/>
            <person name="Luo G."/>
            <person name="Jiang Y."/>
            <person name="Liu J."/>
            <person name="Wang Z."/>
            <person name="Sha Y."/>
            <person name="Zhang B."/>
            <person name="Wu H."/>
            <person name="Tang D."/>
            <person name="Shen Q."/>
            <person name="Xue P."/>
            <person name="Zou S."/>
            <person name="Wang X."/>
            <person name="Liu X."/>
            <person name="Wang F."/>
            <person name="Yang Y."/>
            <person name="An X."/>
            <person name="Dong Z."/>
            <person name="Zhang K."/>
            <person name="Zhang X."/>
            <person name="Luo M.C."/>
            <person name="Dvorak J."/>
            <person name="Tong Y."/>
            <person name="Wang J."/>
            <person name="Yang H."/>
            <person name="Li Z."/>
            <person name="Wang D."/>
            <person name="Zhang A."/>
            <person name="Wang J."/>
        </authorList>
    </citation>
    <scope>NUCLEOTIDE SEQUENCE</scope>
    <source>
        <strain evidence="3">cv. G1812</strain>
    </source>
</reference>